<name>A0A2V0NWZ0_9CHLO</name>
<keyword evidence="8" id="KW-1185">Reference proteome</keyword>
<keyword evidence="2" id="KW-0808">Transferase</keyword>
<dbReference type="InParanoid" id="A0A2V0NWZ0"/>
<keyword evidence="4" id="KW-0418">Kinase</keyword>
<accession>A0A2V0NWZ0</accession>
<dbReference type="Proteomes" id="UP000247498">
    <property type="component" value="Unassembled WGS sequence"/>
</dbReference>
<dbReference type="InterPro" id="IPR000719">
    <property type="entry name" value="Prot_kinase_dom"/>
</dbReference>
<dbReference type="AlphaFoldDB" id="A0A2V0NWZ0"/>
<evidence type="ECO:0000256" key="4">
    <source>
        <dbReference type="ARBA" id="ARBA00022777"/>
    </source>
</evidence>
<comment type="caution">
    <text evidence="7">The sequence shown here is derived from an EMBL/GenBank/DDBJ whole genome shotgun (WGS) entry which is preliminary data.</text>
</comment>
<dbReference type="SMART" id="SM00220">
    <property type="entry name" value="S_TKc"/>
    <property type="match status" value="1"/>
</dbReference>
<evidence type="ECO:0000313" key="7">
    <source>
        <dbReference type="EMBL" id="GBF90090.1"/>
    </source>
</evidence>
<proteinExistence type="predicted"/>
<dbReference type="GO" id="GO:0004674">
    <property type="term" value="F:protein serine/threonine kinase activity"/>
    <property type="evidence" value="ECO:0007669"/>
    <property type="project" value="UniProtKB-KW"/>
</dbReference>
<organism evidence="7 8">
    <name type="scientific">Raphidocelis subcapitata</name>
    <dbReference type="NCBI Taxonomy" id="307507"/>
    <lineage>
        <taxon>Eukaryota</taxon>
        <taxon>Viridiplantae</taxon>
        <taxon>Chlorophyta</taxon>
        <taxon>core chlorophytes</taxon>
        <taxon>Chlorophyceae</taxon>
        <taxon>CS clade</taxon>
        <taxon>Sphaeropleales</taxon>
        <taxon>Selenastraceae</taxon>
        <taxon>Raphidocelis</taxon>
    </lineage>
</organism>
<evidence type="ECO:0000313" key="8">
    <source>
        <dbReference type="Proteomes" id="UP000247498"/>
    </source>
</evidence>
<sequence>MGLWTALQSLGHHEAVVVPNPRGGSSASACTALWANFEEYRRAGLIKPFHVRRSPYRCRMYAMGGYIIKEYSGARQKVESEIRILQQLGHEGLISYELTADEGSRISIVMAWAGTPLREHRLAHPDEYSEDTARHMAHQLASALAFLHARGIVHRDIKPDNLGVAADQRLRLFDWGEAVTLAEVADMGDRELSRRVGVAGTPAFMPPESLCHLTHRPSDDGGGNRGADEDGVPGLRATLGPALDVWGLGTVVYFLLAGRDIIADGSDYELEELADIIDCSSGVGLPEGTAASYAARDFLARCLERCPGRRAAAGELLSHPWLRGAATRAEVEAARESARKAEAAAMRRSASGRLLRSASSSSMRRTLSGKLAPLGAGDAGPPLVDGAATCEVTVRMKPSGSRTSLGRGGV</sequence>
<dbReference type="Pfam" id="PF00069">
    <property type="entry name" value="Pkinase"/>
    <property type="match status" value="1"/>
</dbReference>
<protein>
    <recommendedName>
        <fullName evidence="6">Protein kinase domain-containing protein</fullName>
    </recommendedName>
</protein>
<dbReference type="OrthoDB" id="8693905at2759"/>
<evidence type="ECO:0000256" key="2">
    <source>
        <dbReference type="ARBA" id="ARBA00022679"/>
    </source>
</evidence>
<dbReference type="GO" id="GO:0005524">
    <property type="term" value="F:ATP binding"/>
    <property type="evidence" value="ECO:0007669"/>
    <property type="project" value="UniProtKB-KW"/>
</dbReference>
<dbReference type="Gene3D" id="1.10.510.10">
    <property type="entry name" value="Transferase(Phosphotransferase) domain 1"/>
    <property type="match status" value="1"/>
</dbReference>
<evidence type="ECO:0000256" key="5">
    <source>
        <dbReference type="ARBA" id="ARBA00022840"/>
    </source>
</evidence>
<evidence type="ECO:0000259" key="6">
    <source>
        <dbReference type="PROSITE" id="PS50011"/>
    </source>
</evidence>
<reference evidence="7 8" key="1">
    <citation type="journal article" date="2018" name="Sci. Rep.">
        <title>Raphidocelis subcapitata (=Pseudokirchneriella subcapitata) provides an insight into genome evolution and environmental adaptations in the Sphaeropleales.</title>
        <authorList>
            <person name="Suzuki S."/>
            <person name="Yamaguchi H."/>
            <person name="Nakajima N."/>
            <person name="Kawachi M."/>
        </authorList>
    </citation>
    <scope>NUCLEOTIDE SEQUENCE [LARGE SCALE GENOMIC DNA]</scope>
    <source>
        <strain evidence="7 8">NIES-35</strain>
    </source>
</reference>
<feature type="domain" description="Protein kinase" evidence="6">
    <location>
        <begin position="37"/>
        <end position="322"/>
    </location>
</feature>
<gene>
    <name evidence="7" type="ORF">Rsub_02798</name>
</gene>
<dbReference type="STRING" id="307507.A0A2V0NWZ0"/>
<evidence type="ECO:0000256" key="3">
    <source>
        <dbReference type="ARBA" id="ARBA00022741"/>
    </source>
</evidence>
<keyword evidence="5" id="KW-0067">ATP-binding</keyword>
<dbReference type="EMBL" id="BDRX01000014">
    <property type="protein sequence ID" value="GBF90090.1"/>
    <property type="molecule type" value="Genomic_DNA"/>
</dbReference>
<keyword evidence="3" id="KW-0547">Nucleotide-binding</keyword>
<dbReference type="InterPro" id="IPR011009">
    <property type="entry name" value="Kinase-like_dom_sf"/>
</dbReference>
<dbReference type="PANTHER" id="PTHR24349">
    <property type="entry name" value="SERINE/THREONINE-PROTEIN KINASE"/>
    <property type="match status" value="1"/>
</dbReference>
<evidence type="ECO:0000256" key="1">
    <source>
        <dbReference type="ARBA" id="ARBA00022527"/>
    </source>
</evidence>
<dbReference type="PROSITE" id="PS50011">
    <property type="entry name" value="PROTEIN_KINASE_DOM"/>
    <property type="match status" value="1"/>
</dbReference>
<keyword evidence="1" id="KW-0723">Serine/threonine-protein kinase</keyword>
<dbReference type="InterPro" id="IPR050205">
    <property type="entry name" value="CDPK_Ser/Thr_kinases"/>
</dbReference>
<dbReference type="SUPFAM" id="SSF56112">
    <property type="entry name" value="Protein kinase-like (PK-like)"/>
    <property type="match status" value="1"/>
</dbReference>